<keyword evidence="2" id="KW-1185">Reference proteome</keyword>
<dbReference type="Proteomes" id="UP000217895">
    <property type="component" value="Chromosome"/>
</dbReference>
<evidence type="ECO:0000313" key="2">
    <source>
        <dbReference type="Proteomes" id="UP000217895"/>
    </source>
</evidence>
<accession>A0A1Z4J9P9</accession>
<proteinExistence type="predicted"/>
<dbReference type="AlphaFoldDB" id="A0A1Z4J9P9"/>
<dbReference type="Pfam" id="PF20704">
    <property type="entry name" value="KH_NucS_shadow"/>
    <property type="match status" value="1"/>
</dbReference>
<organism evidence="1 2">
    <name type="scientific">Leptolyngbya boryana NIES-2135</name>
    <dbReference type="NCBI Taxonomy" id="1973484"/>
    <lineage>
        <taxon>Bacteria</taxon>
        <taxon>Bacillati</taxon>
        <taxon>Cyanobacteriota</taxon>
        <taxon>Cyanophyceae</taxon>
        <taxon>Leptolyngbyales</taxon>
        <taxon>Leptolyngbyaceae</taxon>
        <taxon>Leptolyngbya group</taxon>
        <taxon>Leptolyngbya</taxon>
    </lineage>
</organism>
<evidence type="ECO:0000313" key="1">
    <source>
        <dbReference type="EMBL" id="BAY53486.1"/>
    </source>
</evidence>
<protein>
    <submittedName>
        <fullName evidence="1">Uncharacterized protein</fullName>
    </submittedName>
</protein>
<reference evidence="1 2" key="1">
    <citation type="submission" date="2017-06" db="EMBL/GenBank/DDBJ databases">
        <title>Genome sequencing of cyanobaciteial culture collection at National Institute for Environmental Studies (NIES).</title>
        <authorList>
            <person name="Hirose Y."/>
            <person name="Shimura Y."/>
            <person name="Fujisawa T."/>
            <person name="Nakamura Y."/>
            <person name="Kawachi M."/>
        </authorList>
    </citation>
    <scope>NUCLEOTIDE SEQUENCE [LARGE SCALE GENOMIC DNA]</scope>
    <source>
        <strain evidence="1 2">NIES-2135</strain>
    </source>
</reference>
<gene>
    <name evidence="1" type="ORF">NIES2135_02910</name>
</gene>
<name>A0A1Z4J9P9_LEPBY</name>
<dbReference type="EMBL" id="AP018203">
    <property type="protein sequence ID" value="BAY53486.1"/>
    <property type="molecule type" value="Genomic_DNA"/>
</dbReference>
<sequence length="130" mass="14534">MSLDVSAELVQQAEMDTIDESAFVETIRQSLPYAWGIVETLVKEIEAENLGWSNHAIAPPNEQARGQLLRMVGGDAIRGAVESHFNIKLAFQNCHNLAVFRRDRDTATAYAEFTSIRSQILNQTPELKDC</sequence>
<dbReference type="NCBIfam" id="NF040488">
    <property type="entry name" value="SCO5389_fam"/>
    <property type="match status" value="1"/>
</dbReference>